<dbReference type="EMBL" id="QKYT01000359">
    <property type="protein sequence ID" value="RIA86510.1"/>
    <property type="molecule type" value="Genomic_DNA"/>
</dbReference>
<accession>A0A397SJZ0</accession>
<organism evidence="1 2">
    <name type="scientific">Glomus cerebriforme</name>
    <dbReference type="NCBI Taxonomy" id="658196"/>
    <lineage>
        <taxon>Eukaryota</taxon>
        <taxon>Fungi</taxon>
        <taxon>Fungi incertae sedis</taxon>
        <taxon>Mucoromycota</taxon>
        <taxon>Glomeromycotina</taxon>
        <taxon>Glomeromycetes</taxon>
        <taxon>Glomerales</taxon>
        <taxon>Glomeraceae</taxon>
        <taxon>Glomus</taxon>
    </lineage>
</organism>
<protein>
    <recommendedName>
        <fullName evidence="3">F-box domain-containing protein</fullName>
    </recommendedName>
</protein>
<gene>
    <name evidence="1" type="ORF">C1645_829159</name>
</gene>
<reference evidence="1 2" key="1">
    <citation type="submission" date="2018-06" db="EMBL/GenBank/DDBJ databases">
        <title>Comparative genomics reveals the genomic features of Rhizophagus irregularis, R. cerebriforme, R. diaphanum and Gigaspora rosea, and their symbiotic lifestyle signature.</title>
        <authorList>
            <person name="Morin E."/>
            <person name="San Clemente H."/>
            <person name="Chen E.C.H."/>
            <person name="De La Providencia I."/>
            <person name="Hainaut M."/>
            <person name="Kuo A."/>
            <person name="Kohler A."/>
            <person name="Murat C."/>
            <person name="Tang N."/>
            <person name="Roy S."/>
            <person name="Loubradou J."/>
            <person name="Henrissat B."/>
            <person name="Grigoriev I.V."/>
            <person name="Corradi N."/>
            <person name="Roux C."/>
            <person name="Martin F.M."/>
        </authorList>
    </citation>
    <scope>NUCLEOTIDE SEQUENCE [LARGE SCALE GENOMIC DNA]</scope>
    <source>
        <strain evidence="1 2">DAOM 227022</strain>
    </source>
</reference>
<dbReference type="OrthoDB" id="2462570at2759"/>
<comment type="caution">
    <text evidence="1">The sequence shown here is derived from an EMBL/GenBank/DDBJ whole genome shotgun (WGS) entry which is preliminary data.</text>
</comment>
<evidence type="ECO:0000313" key="2">
    <source>
        <dbReference type="Proteomes" id="UP000265703"/>
    </source>
</evidence>
<sequence>MRHIITSLIKIPNTLKYFWNFKQLQNITFSHLQVLKIQDECPRNELFINSWKLMSNDLLNIAVIKFCPNLRRLFNGLTNNELELLKLFLEDFQYLESIKICCKGYFSEKDLFDIIIKYSPKTFYELKLNYSYNTSSILQPEELESFLISWKNRIPQKSLSLIFLIIFDNEAYTVP</sequence>
<dbReference type="Proteomes" id="UP000265703">
    <property type="component" value="Unassembled WGS sequence"/>
</dbReference>
<evidence type="ECO:0008006" key="3">
    <source>
        <dbReference type="Google" id="ProtNLM"/>
    </source>
</evidence>
<dbReference type="AlphaFoldDB" id="A0A397SJZ0"/>
<proteinExistence type="predicted"/>
<name>A0A397SJZ0_9GLOM</name>
<evidence type="ECO:0000313" key="1">
    <source>
        <dbReference type="EMBL" id="RIA86510.1"/>
    </source>
</evidence>
<keyword evidence="2" id="KW-1185">Reference proteome</keyword>